<sequence length="271" mass="29903">MRGADKDRFLSALFAPDDRRADLMALYAFNVEIARIREQVSEPTLGEMRLEWWRGELEMLFSGEAGDHPVLQGLDAPARAGRLSRQGLENLIEARRFDLYDDPMPTLNDLEGYLGETSSSLIQMAAWILAGDEAGAAAEAAGLAGVAYGLAGLMRALPVHRARGQCFLPADMLAAHGIAPAHVLSGRWSEELAAVLGELRDVAGRRLEEARGLSRSVPRAVLPAFLPVALVDLYLARLRASAGPGMLKTVRDVPQFRRQWRLWRCAMRERF</sequence>
<dbReference type="Gene3D" id="1.10.600.10">
    <property type="entry name" value="Farnesyl Diphosphate Synthase"/>
    <property type="match status" value="1"/>
</dbReference>
<proteinExistence type="predicted"/>
<dbReference type="GO" id="GO:0016765">
    <property type="term" value="F:transferase activity, transferring alkyl or aryl (other than methyl) groups"/>
    <property type="evidence" value="ECO:0007669"/>
    <property type="project" value="UniProtKB-ARBA"/>
</dbReference>
<dbReference type="Pfam" id="PF00494">
    <property type="entry name" value="SQS_PSY"/>
    <property type="match status" value="1"/>
</dbReference>
<name>A0A7S8C8A4_9HYPH</name>
<gene>
    <name evidence="1" type="ORF">HW532_02370</name>
</gene>
<keyword evidence="2" id="KW-1185">Reference proteome</keyword>
<dbReference type="AlphaFoldDB" id="A0A7S8C8A4"/>
<organism evidence="1 2">
    <name type="scientific">Kaustia mangrovi</name>
    <dbReference type="NCBI Taxonomy" id="2593653"/>
    <lineage>
        <taxon>Bacteria</taxon>
        <taxon>Pseudomonadati</taxon>
        <taxon>Pseudomonadota</taxon>
        <taxon>Alphaproteobacteria</taxon>
        <taxon>Hyphomicrobiales</taxon>
        <taxon>Parvibaculaceae</taxon>
        <taxon>Kaustia</taxon>
    </lineage>
</organism>
<protein>
    <submittedName>
        <fullName evidence="1">Squalene/phytoene synthase family protein</fullName>
    </submittedName>
</protein>
<reference evidence="1 2" key="1">
    <citation type="submission" date="2020-06" db="EMBL/GenBank/DDBJ databases">
        <title>Genome sequence of 2 isolates from Red Sea Mangroves.</title>
        <authorList>
            <person name="Sefrji F."/>
            <person name="Michoud G."/>
            <person name="Merlino G."/>
            <person name="Daffonchio D."/>
        </authorList>
    </citation>
    <scope>NUCLEOTIDE SEQUENCE [LARGE SCALE GENOMIC DNA]</scope>
    <source>
        <strain evidence="1 2">R1DC25</strain>
    </source>
</reference>
<dbReference type="InterPro" id="IPR002060">
    <property type="entry name" value="Squ/phyt_synthse"/>
</dbReference>
<evidence type="ECO:0000313" key="2">
    <source>
        <dbReference type="Proteomes" id="UP000593594"/>
    </source>
</evidence>
<dbReference type="PANTHER" id="PTHR31480">
    <property type="entry name" value="BIFUNCTIONAL LYCOPENE CYCLASE/PHYTOENE SYNTHASE"/>
    <property type="match status" value="1"/>
</dbReference>
<dbReference type="Proteomes" id="UP000593594">
    <property type="component" value="Chromosome"/>
</dbReference>
<dbReference type="InterPro" id="IPR008949">
    <property type="entry name" value="Isoprenoid_synthase_dom_sf"/>
</dbReference>
<accession>A0A7S8C8A4</accession>
<dbReference type="SUPFAM" id="SSF48576">
    <property type="entry name" value="Terpenoid synthases"/>
    <property type="match status" value="1"/>
</dbReference>
<dbReference type="KEGG" id="kmn:HW532_02370"/>
<dbReference type="EMBL" id="CP058214">
    <property type="protein sequence ID" value="QPC45146.1"/>
    <property type="molecule type" value="Genomic_DNA"/>
</dbReference>
<evidence type="ECO:0000313" key="1">
    <source>
        <dbReference type="EMBL" id="QPC45146.1"/>
    </source>
</evidence>